<feature type="compositionally biased region" description="Polar residues" evidence="5">
    <location>
        <begin position="140"/>
        <end position="151"/>
    </location>
</feature>
<evidence type="ECO:0000259" key="6">
    <source>
        <dbReference type="PROSITE" id="PS51935"/>
    </source>
</evidence>
<feature type="region of interest" description="Disordered" evidence="5">
    <location>
        <begin position="43"/>
        <end position="75"/>
    </location>
</feature>
<dbReference type="PANTHER" id="PTHR47053:SF1">
    <property type="entry name" value="MUREIN DD-ENDOPEPTIDASE MEPH-RELATED"/>
    <property type="match status" value="1"/>
</dbReference>
<feature type="region of interest" description="Disordered" evidence="5">
    <location>
        <begin position="96"/>
        <end position="162"/>
    </location>
</feature>
<evidence type="ECO:0000313" key="7">
    <source>
        <dbReference type="EMBL" id="NOV00352.1"/>
    </source>
</evidence>
<dbReference type="InterPro" id="IPR038765">
    <property type="entry name" value="Papain-like_cys_pep_sf"/>
</dbReference>
<organism evidence="7 8">
    <name type="scientific">Paenibacillus planticolens</name>
    <dbReference type="NCBI Taxonomy" id="2654976"/>
    <lineage>
        <taxon>Bacteria</taxon>
        <taxon>Bacillati</taxon>
        <taxon>Bacillota</taxon>
        <taxon>Bacilli</taxon>
        <taxon>Bacillales</taxon>
        <taxon>Paenibacillaceae</taxon>
        <taxon>Paenibacillus</taxon>
    </lineage>
</organism>
<dbReference type="Pfam" id="PF00877">
    <property type="entry name" value="NLPC_P60"/>
    <property type="match status" value="1"/>
</dbReference>
<dbReference type="Gene3D" id="3.90.1720.10">
    <property type="entry name" value="endopeptidase domain like (from Nostoc punctiforme)"/>
    <property type="match status" value="1"/>
</dbReference>
<keyword evidence="8" id="KW-1185">Reference proteome</keyword>
<evidence type="ECO:0000256" key="1">
    <source>
        <dbReference type="ARBA" id="ARBA00007074"/>
    </source>
</evidence>
<dbReference type="RefSeq" id="WP_171683199.1">
    <property type="nucleotide sequence ID" value="NZ_WHNZ01000017.1"/>
</dbReference>
<dbReference type="SUPFAM" id="SSF54001">
    <property type="entry name" value="Cysteine proteinases"/>
    <property type="match status" value="1"/>
</dbReference>
<dbReference type="EMBL" id="WHNZ01000017">
    <property type="protein sequence ID" value="NOV00352.1"/>
    <property type="molecule type" value="Genomic_DNA"/>
</dbReference>
<keyword evidence="4" id="KW-0788">Thiol protease</keyword>
<feature type="domain" description="NlpC/P60" evidence="6">
    <location>
        <begin position="195"/>
        <end position="325"/>
    </location>
</feature>
<dbReference type="InterPro" id="IPR000064">
    <property type="entry name" value="NLP_P60_dom"/>
</dbReference>
<name>A0ABX1ZN92_9BACL</name>
<dbReference type="PROSITE" id="PS51935">
    <property type="entry name" value="NLPC_P60"/>
    <property type="match status" value="1"/>
</dbReference>
<protein>
    <recommendedName>
        <fullName evidence="6">NlpC/P60 domain-containing protein</fullName>
    </recommendedName>
</protein>
<reference evidence="7 8" key="1">
    <citation type="submission" date="2019-10" db="EMBL/GenBank/DDBJ databases">
        <title>Description of Paenibacillus pedi sp. nov.</title>
        <authorList>
            <person name="Carlier A."/>
            <person name="Qi S."/>
        </authorList>
    </citation>
    <scope>NUCLEOTIDE SEQUENCE [LARGE SCALE GENOMIC DNA]</scope>
    <source>
        <strain evidence="7 8">LMG 31457</strain>
    </source>
</reference>
<dbReference type="InterPro" id="IPR051202">
    <property type="entry name" value="Peptidase_C40"/>
</dbReference>
<keyword evidence="2" id="KW-0645">Protease</keyword>
<keyword evidence="3" id="KW-0378">Hydrolase</keyword>
<evidence type="ECO:0000256" key="4">
    <source>
        <dbReference type="ARBA" id="ARBA00022807"/>
    </source>
</evidence>
<proteinExistence type="inferred from homology"/>
<evidence type="ECO:0000313" key="8">
    <source>
        <dbReference type="Proteomes" id="UP000618579"/>
    </source>
</evidence>
<feature type="compositionally biased region" description="Low complexity" evidence="5">
    <location>
        <begin position="96"/>
        <end position="123"/>
    </location>
</feature>
<evidence type="ECO:0000256" key="5">
    <source>
        <dbReference type="SAM" id="MobiDB-lite"/>
    </source>
</evidence>
<comment type="similarity">
    <text evidence="1">Belongs to the peptidase C40 family.</text>
</comment>
<dbReference type="PANTHER" id="PTHR47053">
    <property type="entry name" value="MUREIN DD-ENDOPEPTIDASE MEPH-RELATED"/>
    <property type="match status" value="1"/>
</dbReference>
<accession>A0ABX1ZN92</accession>
<sequence length="326" mass="34676">MLAPKHTMSTLVIALAVLIGFTLQNPENMTLNAAYSNTRENTITADPPQAAEPAESATPARAPSEAPEKVEAAPVPVPATASPAMTAKRAVTPSATLAATPSAKPKASAPVVSPSVVAPSESVIPTASPVPAAAEENATPLPSSSPSVNKTEQIREGDDPVPNVKKVNLASAEIVKIKEQYEQLASSDTDEPTWKRKANQLILKGMSFLGTPYVFGAKGGQTDSFDCSSFLQYVFDSQKVALPRDSRQQSQRGAEVSMDELREGDLVFFTTPKRKNKDGIERIGHVAVYIGNGLMLHTFRPGIGVTVSELDGAWKDRFVKAKRVLS</sequence>
<gene>
    <name evidence="7" type="ORF">GC097_10025</name>
</gene>
<evidence type="ECO:0000256" key="3">
    <source>
        <dbReference type="ARBA" id="ARBA00022801"/>
    </source>
</evidence>
<evidence type="ECO:0000256" key="2">
    <source>
        <dbReference type="ARBA" id="ARBA00022670"/>
    </source>
</evidence>
<comment type="caution">
    <text evidence="7">The sequence shown here is derived from an EMBL/GenBank/DDBJ whole genome shotgun (WGS) entry which is preliminary data.</text>
</comment>
<dbReference type="Proteomes" id="UP000618579">
    <property type="component" value="Unassembled WGS sequence"/>
</dbReference>